<evidence type="ECO:0000259" key="1">
    <source>
        <dbReference type="SMART" id="SM00382"/>
    </source>
</evidence>
<feature type="domain" description="AAA+ ATPase" evidence="1">
    <location>
        <begin position="304"/>
        <end position="451"/>
    </location>
</feature>
<organism evidence="2 3">
    <name type="scientific">Chelatococcus sambhunathii</name>
    <dbReference type="NCBI Taxonomy" id="363953"/>
    <lineage>
        <taxon>Bacteria</taxon>
        <taxon>Pseudomonadati</taxon>
        <taxon>Pseudomonadota</taxon>
        <taxon>Alphaproteobacteria</taxon>
        <taxon>Hyphomicrobiales</taxon>
        <taxon>Chelatococcaceae</taxon>
        <taxon>Chelatococcus</taxon>
    </lineage>
</organism>
<dbReference type="SUPFAM" id="SSF52540">
    <property type="entry name" value="P-loop containing nucleoside triphosphate hydrolases"/>
    <property type="match status" value="1"/>
</dbReference>
<accession>A0ABU1DCW0</accession>
<sequence length="518" mass="56223">MSSDTTTPSAQDITQARRWLGRWADVAVGDLPGSDELLSGMVPFRGSWKADIQEWAAAVLSADNLPKKIRAGLERLSTAEPSAGSLLDVHERADRWARETADNVAIDVAERTFIYLCARGQAPAERALAMLSGAWRGGVGYELRFAWLIGANLHGQGDFLDPGELVQRGLQRIEHAAAATERTVKAIDIVRAGERPSDDEPVGPSEEVIHAMLEDRGEIVTTPLAQLKPPPPPAAVVMPAKPAEPSRATKDAWKSFESLAGKRILLARRPDVVAARLALQRRFPYAAEAILTLLRDLMATDVVRLRPTLFVGPPGAGKSSLAIAIGRALGIGATIYPAAGSTDSSIMGTSAQWSSARPCVPLQAIQQARLANPLVIVDEIEKVSLDRRNGSLADALLAMLERTTSRAYRDLSLEADVDLSHVNWIATANELTEVPGPLRDRFRVVQVNEPGWEHVGDLARNILDDIAAERGLDRRWIEDLAADELEVLRTAWDGGSIRKLRRALEVLVDGRDAIMGRA</sequence>
<dbReference type="InterPro" id="IPR027417">
    <property type="entry name" value="P-loop_NTPase"/>
</dbReference>
<dbReference type="InterPro" id="IPR003593">
    <property type="entry name" value="AAA+_ATPase"/>
</dbReference>
<dbReference type="InterPro" id="IPR003959">
    <property type="entry name" value="ATPase_AAA_core"/>
</dbReference>
<evidence type="ECO:0000313" key="2">
    <source>
        <dbReference type="EMBL" id="MDR4305954.1"/>
    </source>
</evidence>
<keyword evidence="3" id="KW-1185">Reference proteome</keyword>
<dbReference type="PANTHER" id="PTHR43718:SF2">
    <property type="entry name" value="LON PROTEASE HOMOLOG, MITOCHONDRIAL"/>
    <property type="match status" value="1"/>
</dbReference>
<evidence type="ECO:0000313" key="3">
    <source>
        <dbReference type="Proteomes" id="UP001181622"/>
    </source>
</evidence>
<dbReference type="Proteomes" id="UP001181622">
    <property type="component" value="Unassembled WGS sequence"/>
</dbReference>
<dbReference type="RefSeq" id="WP_309389376.1">
    <property type="nucleotide sequence ID" value="NZ_JADBEO010000007.1"/>
</dbReference>
<gene>
    <name evidence="2" type="ORF">IHQ68_04855</name>
</gene>
<name>A0ABU1DCW0_9HYPH</name>
<dbReference type="InterPro" id="IPR027065">
    <property type="entry name" value="Lon_Prtase"/>
</dbReference>
<dbReference type="PANTHER" id="PTHR43718">
    <property type="entry name" value="LON PROTEASE"/>
    <property type="match status" value="1"/>
</dbReference>
<comment type="caution">
    <text evidence="2">The sequence shown here is derived from an EMBL/GenBank/DDBJ whole genome shotgun (WGS) entry which is preliminary data.</text>
</comment>
<dbReference type="Pfam" id="PF00004">
    <property type="entry name" value="AAA"/>
    <property type="match status" value="1"/>
</dbReference>
<proteinExistence type="predicted"/>
<reference evidence="2" key="1">
    <citation type="submission" date="2020-10" db="EMBL/GenBank/DDBJ databases">
        <authorList>
            <person name="Abbas A."/>
            <person name="Razzaq R."/>
            <person name="Waqas M."/>
            <person name="Abbas N."/>
            <person name="Nielsen T.K."/>
            <person name="Hansen L.H."/>
            <person name="Hussain S."/>
            <person name="Shahid M."/>
        </authorList>
    </citation>
    <scope>NUCLEOTIDE SEQUENCE</scope>
    <source>
        <strain evidence="2">S14</strain>
    </source>
</reference>
<dbReference type="SMART" id="SM00382">
    <property type="entry name" value="AAA"/>
    <property type="match status" value="1"/>
</dbReference>
<protein>
    <submittedName>
        <fullName evidence="2">AAA family ATPase</fullName>
    </submittedName>
</protein>
<dbReference type="EMBL" id="JADBEO010000007">
    <property type="protein sequence ID" value="MDR4305954.1"/>
    <property type="molecule type" value="Genomic_DNA"/>
</dbReference>
<dbReference type="Gene3D" id="3.40.50.300">
    <property type="entry name" value="P-loop containing nucleotide triphosphate hydrolases"/>
    <property type="match status" value="1"/>
</dbReference>